<dbReference type="RefSeq" id="WP_378293501.1">
    <property type="nucleotide sequence ID" value="NZ_JBHSON010000206.1"/>
</dbReference>
<protein>
    <recommendedName>
        <fullName evidence="4">Conjugal transfer protein</fullName>
    </recommendedName>
</protein>
<accession>A0ABW1AK52</accession>
<keyword evidence="3" id="KW-1185">Reference proteome</keyword>
<evidence type="ECO:0000256" key="1">
    <source>
        <dbReference type="SAM" id="MobiDB-lite"/>
    </source>
</evidence>
<reference evidence="3" key="1">
    <citation type="journal article" date="2019" name="Int. J. Syst. Evol. Microbiol.">
        <title>The Global Catalogue of Microorganisms (GCM) 10K type strain sequencing project: providing services to taxonomists for standard genome sequencing and annotation.</title>
        <authorList>
            <consortium name="The Broad Institute Genomics Platform"/>
            <consortium name="The Broad Institute Genome Sequencing Center for Infectious Disease"/>
            <person name="Wu L."/>
            <person name="Ma J."/>
        </authorList>
    </citation>
    <scope>NUCLEOTIDE SEQUENCE [LARGE SCALE GENOMIC DNA]</scope>
    <source>
        <strain evidence="3">KCTC 42087</strain>
    </source>
</reference>
<name>A0ABW1AK52_9ACTN</name>
<feature type="region of interest" description="Disordered" evidence="1">
    <location>
        <begin position="33"/>
        <end position="63"/>
    </location>
</feature>
<evidence type="ECO:0008006" key="4">
    <source>
        <dbReference type="Google" id="ProtNLM"/>
    </source>
</evidence>
<dbReference type="Proteomes" id="UP001596074">
    <property type="component" value="Unassembled WGS sequence"/>
</dbReference>
<proteinExistence type="predicted"/>
<evidence type="ECO:0000313" key="2">
    <source>
        <dbReference type="EMBL" id="MFC5754932.1"/>
    </source>
</evidence>
<gene>
    <name evidence="2" type="ORF">ACFPZN_55760</name>
</gene>
<comment type="caution">
    <text evidence="2">The sequence shown here is derived from an EMBL/GenBank/DDBJ whole genome shotgun (WGS) entry which is preliminary data.</text>
</comment>
<sequence>MNLTDRQRKMLFAGLVVALAVVGVYLTVAAPDGDSEGDGDARPSPAATAGPAGPASPPPGISGSVSAGNFDLYRLLPFSRQEFATAADLAQRFTAAQGSYRYDEDPKAFTDRLAPMVTEALLAELQRGAGSPGQLEERRQQQVVAQASATLDRVRDVEDNSIIFLVTGKQQVTRGGKTAQESQQYAVTVARDGGSLRVYSFVPADEGQAGDTG</sequence>
<organism evidence="2 3">
    <name type="scientific">Actinomadura rugatobispora</name>
    <dbReference type="NCBI Taxonomy" id="1994"/>
    <lineage>
        <taxon>Bacteria</taxon>
        <taxon>Bacillati</taxon>
        <taxon>Actinomycetota</taxon>
        <taxon>Actinomycetes</taxon>
        <taxon>Streptosporangiales</taxon>
        <taxon>Thermomonosporaceae</taxon>
        <taxon>Actinomadura</taxon>
    </lineage>
</organism>
<dbReference type="EMBL" id="JBHSON010000206">
    <property type="protein sequence ID" value="MFC5754932.1"/>
    <property type="molecule type" value="Genomic_DNA"/>
</dbReference>
<feature type="compositionally biased region" description="Low complexity" evidence="1">
    <location>
        <begin position="42"/>
        <end position="53"/>
    </location>
</feature>
<evidence type="ECO:0000313" key="3">
    <source>
        <dbReference type="Proteomes" id="UP001596074"/>
    </source>
</evidence>